<dbReference type="SUPFAM" id="SSF53850">
    <property type="entry name" value="Periplasmic binding protein-like II"/>
    <property type="match status" value="1"/>
</dbReference>
<name>A0A0K0X5P6_MYCGD</name>
<dbReference type="EMBL" id="CP012150">
    <property type="protein sequence ID" value="AKS32643.1"/>
    <property type="molecule type" value="Genomic_DNA"/>
</dbReference>
<evidence type="ECO:0000259" key="5">
    <source>
        <dbReference type="Pfam" id="PF09084"/>
    </source>
</evidence>
<evidence type="ECO:0000313" key="7">
    <source>
        <dbReference type="Proteomes" id="UP000062255"/>
    </source>
</evidence>
<proteinExistence type="inferred from homology"/>
<feature type="signal peptide" evidence="4">
    <location>
        <begin position="1"/>
        <end position="24"/>
    </location>
</feature>
<organism evidence="6 7">
    <name type="scientific">Mycolicibacterium goodii</name>
    <name type="common">Mycobacterium goodii</name>
    <dbReference type="NCBI Taxonomy" id="134601"/>
    <lineage>
        <taxon>Bacteria</taxon>
        <taxon>Bacillati</taxon>
        <taxon>Actinomycetota</taxon>
        <taxon>Actinomycetes</taxon>
        <taxon>Mycobacteriales</taxon>
        <taxon>Mycobacteriaceae</taxon>
        <taxon>Mycolicibacterium</taxon>
    </lineage>
</organism>
<dbReference type="PANTHER" id="PTHR30024">
    <property type="entry name" value="ALIPHATIC SULFONATES-BINDING PROTEIN-RELATED"/>
    <property type="match status" value="1"/>
</dbReference>
<dbReference type="PATRIC" id="fig|134601.6.peg.2697"/>
<dbReference type="PANTHER" id="PTHR30024:SF47">
    <property type="entry name" value="TAURINE-BINDING PERIPLASMIC PROTEIN"/>
    <property type="match status" value="1"/>
</dbReference>
<dbReference type="PROSITE" id="PS51257">
    <property type="entry name" value="PROKAR_LIPOPROTEIN"/>
    <property type="match status" value="1"/>
</dbReference>
<dbReference type="STRING" id="134601.AFA91_13015"/>
<gene>
    <name evidence="6" type="ORF">AFA91_13015</name>
</gene>
<dbReference type="Proteomes" id="UP000062255">
    <property type="component" value="Chromosome"/>
</dbReference>
<protein>
    <submittedName>
        <fullName evidence="6">Nitrate ABC transporter substrate-binding protein</fullName>
    </submittedName>
</protein>
<evidence type="ECO:0000256" key="2">
    <source>
        <dbReference type="ARBA" id="ARBA00010742"/>
    </source>
</evidence>
<comment type="subcellular location">
    <subcellularLocation>
        <location evidence="1">Periplasm</location>
    </subcellularLocation>
</comment>
<evidence type="ECO:0000313" key="6">
    <source>
        <dbReference type="EMBL" id="AKS32643.1"/>
    </source>
</evidence>
<comment type="similarity">
    <text evidence="2">Belongs to the bacterial solute-binding protein SsuA/TauA family.</text>
</comment>
<keyword evidence="3 4" id="KW-0732">Signal</keyword>
<evidence type="ECO:0000256" key="3">
    <source>
        <dbReference type="ARBA" id="ARBA00022729"/>
    </source>
</evidence>
<sequence length="322" mass="33703">MLNRLLRTLSAVAAASALAVGAVACSSSDDTGGYTLRIGATSVTGTPAGSLGWGDKEGILTEELKSAGVDKIEYSFFQSGSDVVSALFAGAVDVAAVGDNPALRARSRDPKVVLLSLDSINGDAWIVGAKGGPTTIQGLVGKSITAPQGTIRDRAARQLIEAAGLTGKIEVRDVPTPESIAGLSSGKIDATVVTGASAAELKDRGFPILDSLSQHGFGSTGTNIALTSFTEQHPEFAEAWQKAVTAVNRDITENFDAYTEWVAATDDTEVQFVRQSTQRDEFNTEPFPDNGVQQLQAAYDFLKADGSLDNEYSVPEWAGAKQ</sequence>
<evidence type="ECO:0000256" key="4">
    <source>
        <dbReference type="SAM" id="SignalP"/>
    </source>
</evidence>
<reference evidence="6 7" key="1">
    <citation type="submission" date="2015-07" db="EMBL/GenBank/DDBJ databases">
        <title>Complete genome sequence of Mycobacterium goodii X7B, a facultative thermophilic biodesulfurizing bacterium.</title>
        <authorList>
            <person name="Yu B."/>
            <person name="Li F."/>
            <person name="Xu P."/>
        </authorList>
    </citation>
    <scope>NUCLEOTIDE SEQUENCE [LARGE SCALE GENOMIC DNA]</scope>
    <source>
        <strain evidence="6 7">X7B</strain>
    </source>
</reference>
<dbReference type="InterPro" id="IPR015168">
    <property type="entry name" value="SsuA/THI5"/>
</dbReference>
<evidence type="ECO:0000256" key="1">
    <source>
        <dbReference type="ARBA" id="ARBA00004418"/>
    </source>
</evidence>
<dbReference type="OrthoDB" id="506341at2"/>
<feature type="domain" description="SsuA/THI5-like" evidence="5">
    <location>
        <begin position="67"/>
        <end position="245"/>
    </location>
</feature>
<dbReference type="GO" id="GO:0042918">
    <property type="term" value="P:alkanesulfonate transmembrane transport"/>
    <property type="evidence" value="ECO:0007669"/>
    <property type="project" value="TreeGrafter"/>
</dbReference>
<dbReference type="Pfam" id="PF09084">
    <property type="entry name" value="NMT1"/>
    <property type="match status" value="1"/>
</dbReference>
<accession>A0A0K0X5P6</accession>
<feature type="chain" id="PRO_5005453812" evidence="4">
    <location>
        <begin position="25"/>
        <end position="322"/>
    </location>
</feature>
<dbReference type="GO" id="GO:0042597">
    <property type="term" value="C:periplasmic space"/>
    <property type="evidence" value="ECO:0007669"/>
    <property type="project" value="UniProtKB-SubCell"/>
</dbReference>
<dbReference type="RefSeq" id="WP_049745071.1">
    <property type="nucleotide sequence ID" value="NZ_CP012150.1"/>
</dbReference>
<dbReference type="KEGG" id="mgo:AFA91_13015"/>
<dbReference type="AlphaFoldDB" id="A0A0K0X5P6"/>
<dbReference type="Gene3D" id="3.40.190.10">
    <property type="entry name" value="Periplasmic binding protein-like II"/>
    <property type="match status" value="2"/>
</dbReference>